<evidence type="ECO:0000256" key="1">
    <source>
        <dbReference type="ARBA" id="ARBA00022499"/>
    </source>
</evidence>
<sequence>MDIENSEIEAEIKKRERFGSCEVCNKNQAKYTCPRCELHTCSLNCSKIHKKELDCNGIRDKTKYIPLSKMTAVDFMNDYYFLEEATRFTKNVKTNSNVKNIKRLSGKFNKLKNAAKARNIRNDRKNETEKQQQLKEKEDTLLTKEVNNISDEDDEISPENYFFSN</sequence>
<comment type="function">
    <text evidence="8">Required for box C/D snoRNAs accumulation involved in snoRNA processing, snoRNA transport to the nucleolus and ribosome biogenesis.</text>
</comment>
<dbReference type="CDD" id="cd23023">
    <property type="entry name" value="zf-HIT_BCD1"/>
    <property type="match status" value="1"/>
</dbReference>
<reference evidence="15" key="1">
    <citation type="submission" date="2021-03" db="EMBL/GenBank/DDBJ databases">
        <title>Chromosome level genome of the anhydrobiotic midge Polypedilum vanderplanki.</title>
        <authorList>
            <person name="Yoshida Y."/>
            <person name="Kikawada T."/>
            <person name="Gusev O."/>
        </authorList>
    </citation>
    <scope>NUCLEOTIDE SEQUENCE</scope>
    <source>
        <strain evidence="15">NIAS01</strain>
        <tissue evidence="15">Whole body or cell culture</tissue>
    </source>
</reference>
<dbReference type="InterPro" id="IPR007529">
    <property type="entry name" value="Znf_HIT"/>
</dbReference>
<dbReference type="Proteomes" id="UP001107558">
    <property type="component" value="Chromosome 2"/>
</dbReference>
<proteinExistence type="inferred from homology"/>
<dbReference type="GO" id="GO:0005634">
    <property type="term" value="C:nucleus"/>
    <property type="evidence" value="ECO:0007669"/>
    <property type="project" value="TreeGrafter"/>
</dbReference>
<keyword evidence="3" id="KW-0597">Phosphoprotein</keyword>
<keyword evidence="1" id="KW-1017">Isopeptide bond</keyword>
<dbReference type="PANTHER" id="PTHR13483:SF3">
    <property type="entry name" value="BOX C_D SNORNA PROTEIN 1"/>
    <property type="match status" value="1"/>
</dbReference>
<dbReference type="GO" id="GO:0008270">
    <property type="term" value="F:zinc ion binding"/>
    <property type="evidence" value="ECO:0007669"/>
    <property type="project" value="UniProtKB-UniRule"/>
</dbReference>
<evidence type="ECO:0000256" key="7">
    <source>
        <dbReference type="ARBA" id="ARBA00022843"/>
    </source>
</evidence>
<keyword evidence="4" id="KW-0479">Metal-binding</keyword>
<dbReference type="EMBL" id="JADBJN010000002">
    <property type="protein sequence ID" value="KAG5675732.1"/>
    <property type="molecule type" value="Genomic_DNA"/>
</dbReference>
<organism evidence="15 16">
    <name type="scientific">Polypedilum vanderplanki</name>
    <name type="common">Sleeping chironomid midge</name>
    <dbReference type="NCBI Taxonomy" id="319348"/>
    <lineage>
        <taxon>Eukaryota</taxon>
        <taxon>Metazoa</taxon>
        <taxon>Ecdysozoa</taxon>
        <taxon>Arthropoda</taxon>
        <taxon>Hexapoda</taxon>
        <taxon>Insecta</taxon>
        <taxon>Pterygota</taxon>
        <taxon>Neoptera</taxon>
        <taxon>Endopterygota</taxon>
        <taxon>Diptera</taxon>
        <taxon>Nematocera</taxon>
        <taxon>Chironomoidea</taxon>
        <taxon>Chironomidae</taxon>
        <taxon>Chironominae</taxon>
        <taxon>Polypedilum</taxon>
        <taxon>Polypedilum</taxon>
    </lineage>
</organism>
<dbReference type="OrthoDB" id="272357at2759"/>
<evidence type="ECO:0000256" key="10">
    <source>
        <dbReference type="ARBA" id="ARBA00061949"/>
    </source>
</evidence>
<comment type="caution">
    <text evidence="15">The sequence shown here is derived from an EMBL/GenBank/DDBJ whole genome shotgun (WGS) entry which is preliminary data.</text>
</comment>
<keyword evidence="5 13" id="KW-0863">Zinc-finger</keyword>
<dbReference type="GO" id="GO:0000463">
    <property type="term" value="P:maturation of LSU-rRNA from tricistronic rRNA transcript (SSU-rRNA, 5.8S rRNA, LSU-rRNA)"/>
    <property type="evidence" value="ECO:0007669"/>
    <property type="project" value="TreeGrafter"/>
</dbReference>
<evidence type="ECO:0000256" key="2">
    <source>
        <dbReference type="ARBA" id="ARBA00022517"/>
    </source>
</evidence>
<evidence type="ECO:0000256" key="12">
    <source>
        <dbReference type="ARBA" id="ARBA00077531"/>
    </source>
</evidence>
<evidence type="ECO:0000256" key="5">
    <source>
        <dbReference type="ARBA" id="ARBA00022771"/>
    </source>
</evidence>
<accession>A0A9J6C0P8</accession>
<keyword evidence="2" id="KW-0690">Ribosome biogenesis</keyword>
<evidence type="ECO:0000256" key="8">
    <source>
        <dbReference type="ARBA" id="ARBA00049598"/>
    </source>
</evidence>
<name>A0A9J6C0P8_POLVA</name>
<feature type="domain" description="HIT-type" evidence="14">
    <location>
        <begin position="21"/>
        <end position="55"/>
    </location>
</feature>
<dbReference type="GO" id="GO:0000492">
    <property type="term" value="P:box C/D snoRNP assembly"/>
    <property type="evidence" value="ECO:0007669"/>
    <property type="project" value="TreeGrafter"/>
</dbReference>
<keyword evidence="16" id="KW-1185">Reference proteome</keyword>
<dbReference type="Gene3D" id="3.30.60.190">
    <property type="match status" value="1"/>
</dbReference>
<dbReference type="FunFam" id="3.30.60.190:FF:000001">
    <property type="entry name" value="box C/D snoRNA protein 1"/>
    <property type="match status" value="1"/>
</dbReference>
<comment type="subunit">
    <text evidence="10">Interacts with FBL, SNU13, NOP58, NUFIP1, RUVBL1, RUVBL2 and TAF9. Interacts (via HIT-type zinc finger) with the RUVBL1/RUVBL2 complex in the presence of ADP.</text>
</comment>
<protein>
    <recommendedName>
        <fullName evidence="11">Box C/D snoRNA protein 1</fullName>
    </recommendedName>
    <alternativeName>
        <fullName evidence="12">Zinc finger HIT domain-containing protein 6</fullName>
    </alternativeName>
</protein>
<comment type="similarity">
    <text evidence="9">Belongs to the BCD1 family.</text>
</comment>
<evidence type="ECO:0000256" key="6">
    <source>
        <dbReference type="ARBA" id="ARBA00022833"/>
    </source>
</evidence>
<dbReference type="AlphaFoldDB" id="A0A9J6C0P8"/>
<dbReference type="Pfam" id="PF04438">
    <property type="entry name" value="zf-HIT"/>
    <property type="match status" value="1"/>
</dbReference>
<evidence type="ECO:0000313" key="15">
    <source>
        <dbReference type="EMBL" id="KAG5675732.1"/>
    </source>
</evidence>
<dbReference type="SUPFAM" id="SSF144232">
    <property type="entry name" value="HIT/MYND zinc finger-like"/>
    <property type="match status" value="1"/>
</dbReference>
<dbReference type="InterPro" id="IPR051639">
    <property type="entry name" value="BCD1"/>
</dbReference>
<dbReference type="PROSITE" id="PS51083">
    <property type="entry name" value="ZF_HIT"/>
    <property type="match status" value="1"/>
</dbReference>
<evidence type="ECO:0000256" key="13">
    <source>
        <dbReference type="PROSITE-ProRule" id="PRU00453"/>
    </source>
</evidence>
<evidence type="ECO:0000256" key="11">
    <source>
        <dbReference type="ARBA" id="ARBA00068630"/>
    </source>
</evidence>
<evidence type="ECO:0000256" key="3">
    <source>
        <dbReference type="ARBA" id="ARBA00022553"/>
    </source>
</evidence>
<keyword evidence="6" id="KW-0862">Zinc</keyword>
<gene>
    <name evidence="15" type="ORF">PVAND_005610</name>
</gene>
<dbReference type="GO" id="GO:0070761">
    <property type="term" value="C:pre-snoRNP complex"/>
    <property type="evidence" value="ECO:0007669"/>
    <property type="project" value="TreeGrafter"/>
</dbReference>
<dbReference type="PANTHER" id="PTHR13483">
    <property type="entry name" value="BOX C_D SNORNA PROTEIN 1-RELATED"/>
    <property type="match status" value="1"/>
</dbReference>
<evidence type="ECO:0000256" key="9">
    <source>
        <dbReference type="ARBA" id="ARBA00049654"/>
    </source>
</evidence>
<evidence type="ECO:0000313" key="16">
    <source>
        <dbReference type="Proteomes" id="UP001107558"/>
    </source>
</evidence>
<keyword evidence="7" id="KW-0832">Ubl conjugation</keyword>
<dbReference type="GO" id="GO:0048254">
    <property type="term" value="P:snoRNA localization"/>
    <property type="evidence" value="ECO:0007669"/>
    <property type="project" value="TreeGrafter"/>
</dbReference>
<evidence type="ECO:0000256" key="4">
    <source>
        <dbReference type="ARBA" id="ARBA00022723"/>
    </source>
</evidence>
<evidence type="ECO:0000259" key="14">
    <source>
        <dbReference type="PROSITE" id="PS51083"/>
    </source>
</evidence>